<keyword evidence="5" id="KW-1185">Reference proteome</keyword>
<dbReference type="OrthoDB" id="9801609at2"/>
<evidence type="ECO:0000313" key="5">
    <source>
        <dbReference type="Proteomes" id="UP000223527"/>
    </source>
</evidence>
<sequence length="1768" mass="194479">KIRIGVVGRTYHTGRKGEHIVAQVMDIPEIEWSFTGEGWPDPALKLPDAVLPDFYRQLDYVLVPALYEGGPMSVVEALACGTEVISPPVGWVPEFPHIEYKVGDAEDLRRVLLELVEKKRKLRQSTLDRTWDAWAEGHDRVFQELARKNGLTLAPPPPQSRGRNPRRIGLFLHGSEGKSPGGPTVRVPRLGRELRELGAEAGVARHPGSDMSQYDIAHVFNAWAPKAALDAIRRAKTAGAGVIFSPIFLDLSMRSLWQDELPRIFESSESEAELEGRLQQFRLDCERQRASTEAPPEPVPGYYASVREMMARADHAIFLSEREKRRLEMIGADISRGTVVRNPVDWQLFSDGDPALFEQEYGLKDFILCVARQESRKNQLMLMRALQGTNIPLVLVGHAANAQYYALMERYRTPNVHLIERLPPNSPLLASAFAASRVAVLPSWAEGAPLAALEAAAAGASLVLSDESGESEYFGDWAQYCDPASASDMRRALLEAFETRRSPEQVADQKRFIAENFNWDRHRDATREVYRLVHEARKDAAPDAAPPVEILPEALPATPASAARIDIVYDVTTSANHKGRWTGIARVEAALAIALQQSSRVSSIRFVAWNNKAQAFVEIPFEAIRSGKTSNIVAHYDATAVRPIKLPEGAFYIVGGSGWMQNSLYVEGLTAFKYRHKLKLTPIIHDVIPVRFPFWFGEGYAPVFNHNLSILLGNSDLIVSISECTRADIGFFANNQLDLFIPPICTFREGDEISQIPARTSLPESVQALEDQPFILCVGAIHARKNHKLLYDVWVRLRERMGGRCPKLVLVGGVAWNGQDVAHAMQGDARVRDQIRILDHIDDHALEWLYRNCLFTVYPSLYEGWGLPVSESLRYGKICLASNASSVPEVAPGFVELLDPLDQAKWLAKIQFYATSRQARAAREAYIAENYRSFTWGESADTLIDSLSAHVGLPAVERPYTAGTPVTLANRIEGARHKRSGWHLTEKWGCWSSGLTATLNFDLAEPFKDDAVLVAEVKGFSYSGSLHEARILVNGMPVTRWSVPGGDMVVRHALIPAAVLANARRLEVQIENAGLTPIARVSKSTDHRSVGLGVGRFALAPAAAVADAATYLNSKLGDKQSILLGRSYDFFKEAASRTCLEGEWTANSAWGSFNTDMRPRMSLVIQEAPGEDLEVELFLRPVASEADPLTLIILVNDVPSCSWSFSDDLIHRVRIPVTRQAREAAEPITIDLVPSDIRAPKDFGISETETAFGFGLFSMRVDAPRVAREAAPIPYEVGQKLRFSSAPSDSPFQLASIPGPWHAVETGGVWSAGAVGILALRLKSHRRANFMLNLEGRAFGAPGSEMPAELRVNGELVGTPLLGADDFRLVECPVPARLVGEEGVLRIELSIPAAASPRKLGTGTDERLLGVRIASLSLVPAALMAPGTVVTFSNAEQARESEAYIQGGWFPPERVGRWSRSDQGELAFVRTSTGPEQSFWAVVRVAGASTMRPAFVDVVVNGQRADTWVFWNNDPTLVELQRFAVAAGAMSRVEIALRRRDARSPRELGVGNDGRKLGVQLTGCLLAEAGLKLEEAAQRLISAGASFRGVLQRQREPEGYAAVIDVPQEGLQMLEADLAARNNMTAIDVTNLGRSFDLLLEGWYAPEDEGTWSHSSNARMRLVVSGAKPNAVELLVRPFGTEVTGPALVIARTENGTEYMFRFRTDMYGIITIPITDADVNAEGEIDLIFDRLGAISPRQVGSGTDDRILGIIVKSVWLPQPSPELAE</sequence>
<feature type="non-terminal residue" evidence="4">
    <location>
        <position position="1"/>
    </location>
</feature>
<evidence type="ECO:0000256" key="1">
    <source>
        <dbReference type="ARBA" id="ARBA00022679"/>
    </source>
</evidence>
<dbReference type="SUPFAM" id="SSF53756">
    <property type="entry name" value="UDP-Glycosyltransferase/glycogen phosphorylase"/>
    <property type="match status" value="3"/>
</dbReference>
<comment type="caution">
    <text evidence="4">The sequence shown here is derived from an EMBL/GenBank/DDBJ whole genome shotgun (WGS) entry which is preliminary data.</text>
</comment>
<evidence type="ECO:0000256" key="2">
    <source>
        <dbReference type="SAM" id="MobiDB-lite"/>
    </source>
</evidence>
<accession>A0A2C6XWY0</accession>
<feature type="domain" description="Glycosyl transferase family 1" evidence="3">
    <location>
        <begin position="364"/>
        <end position="509"/>
    </location>
</feature>
<dbReference type="EMBL" id="PDNU01000073">
    <property type="protein sequence ID" value="PHK93042.1"/>
    <property type="molecule type" value="Genomic_DNA"/>
</dbReference>
<feature type="domain" description="Glycosyl transferase family 1" evidence="3">
    <location>
        <begin position="764"/>
        <end position="920"/>
    </location>
</feature>
<dbReference type="Proteomes" id="UP000223527">
    <property type="component" value="Unassembled WGS sequence"/>
</dbReference>
<name>A0A2C6XWY0_9PROT</name>
<dbReference type="PANTHER" id="PTHR46401">
    <property type="entry name" value="GLYCOSYLTRANSFERASE WBBK-RELATED"/>
    <property type="match status" value="1"/>
</dbReference>
<protein>
    <recommendedName>
        <fullName evidence="3">Glycosyl transferase family 1 domain-containing protein</fullName>
    </recommendedName>
</protein>
<gene>
    <name evidence="4" type="ORF">CR162_20720</name>
</gene>
<keyword evidence="1" id="KW-0808">Transferase</keyword>
<organism evidence="4 5">
    <name type="scientific">Teichococcus rhizosphaerae</name>
    <dbReference type="NCBI Taxonomy" id="1335062"/>
    <lineage>
        <taxon>Bacteria</taxon>
        <taxon>Pseudomonadati</taxon>
        <taxon>Pseudomonadota</taxon>
        <taxon>Alphaproteobacteria</taxon>
        <taxon>Acetobacterales</taxon>
        <taxon>Roseomonadaceae</taxon>
        <taxon>Roseomonas</taxon>
    </lineage>
</organism>
<feature type="region of interest" description="Disordered" evidence="2">
    <location>
        <begin position="150"/>
        <end position="184"/>
    </location>
</feature>
<dbReference type="CDD" id="cd03809">
    <property type="entry name" value="GT4_MtfB-like"/>
    <property type="match status" value="1"/>
</dbReference>
<dbReference type="InterPro" id="IPR001296">
    <property type="entry name" value="Glyco_trans_1"/>
</dbReference>
<evidence type="ECO:0000313" key="4">
    <source>
        <dbReference type="EMBL" id="PHK93042.1"/>
    </source>
</evidence>
<feature type="domain" description="Glycosyl transferase family 1" evidence="3">
    <location>
        <begin position="47"/>
        <end position="95"/>
    </location>
</feature>
<dbReference type="PANTHER" id="PTHR46401:SF2">
    <property type="entry name" value="GLYCOSYLTRANSFERASE WBBK-RELATED"/>
    <property type="match status" value="1"/>
</dbReference>
<reference evidence="4 5" key="1">
    <citation type="submission" date="2017-10" db="EMBL/GenBank/DDBJ databases">
        <authorList>
            <person name="Banno H."/>
            <person name="Chua N.-H."/>
        </authorList>
    </citation>
    <scope>NUCLEOTIDE SEQUENCE [LARGE SCALE GENOMIC DNA]</scope>
    <source>
        <strain evidence="4 5">YW11</strain>
    </source>
</reference>
<dbReference type="GO" id="GO:0016757">
    <property type="term" value="F:glycosyltransferase activity"/>
    <property type="evidence" value="ECO:0007669"/>
    <property type="project" value="InterPro"/>
</dbReference>
<dbReference type="GO" id="GO:0009103">
    <property type="term" value="P:lipopolysaccharide biosynthetic process"/>
    <property type="evidence" value="ECO:0007669"/>
    <property type="project" value="TreeGrafter"/>
</dbReference>
<evidence type="ECO:0000259" key="3">
    <source>
        <dbReference type="Pfam" id="PF00534"/>
    </source>
</evidence>
<dbReference type="Pfam" id="PF00534">
    <property type="entry name" value="Glycos_transf_1"/>
    <property type="match status" value="3"/>
</dbReference>
<dbReference type="Gene3D" id="3.40.50.2000">
    <property type="entry name" value="Glycogen Phosphorylase B"/>
    <property type="match status" value="4"/>
</dbReference>
<proteinExistence type="predicted"/>